<evidence type="ECO:0000256" key="4">
    <source>
        <dbReference type="ARBA" id="ARBA00022499"/>
    </source>
</evidence>
<keyword evidence="5" id="KW-0597">Phosphoprotein</keyword>
<protein>
    <recommendedName>
        <fullName evidence="11">Zinc-finger domain-containing protein</fullName>
    </recommendedName>
</protein>
<keyword evidence="7" id="KW-0805">Transcription regulation</keyword>
<keyword evidence="3" id="KW-0963">Cytoplasm</keyword>
<keyword evidence="4" id="KW-1017">Isopeptide bond</keyword>
<evidence type="ECO:0000256" key="10">
    <source>
        <dbReference type="SAM" id="MobiDB-lite"/>
    </source>
</evidence>
<evidence type="ECO:0000256" key="9">
    <source>
        <dbReference type="ARBA" id="ARBA00023242"/>
    </source>
</evidence>
<dbReference type="InterPro" id="IPR018866">
    <property type="entry name" value="Znf-4CXXC_R1"/>
</dbReference>
<feature type="domain" description="Zinc-finger" evidence="11">
    <location>
        <begin position="245"/>
        <end position="342"/>
    </location>
</feature>
<evidence type="ECO:0000256" key="8">
    <source>
        <dbReference type="ARBA" id="ARBA00023163"/>
    </source>
</evidence>
<dbReference type="OrthoDB" id="298344at2759"/>
<organism evidence="12 13">
    <name type="scientific">Psylliodes chrysocephalus</name>
    <dbReference type="NCBI Taxonomy" id="3402493"/>
    <lineage>
        <taxon>Eukaryota</taxon>
        <taxon>Metazoa</taxon>
        <taxon>Ecdysozoa</taxon>
        <taxon>Arthropoda</taxon>
        <taxon>Hexapoda</taxon>
        <taxon>Insecta</taxon>
        <taxon>Pterygota</taxon>
        <taxon>Neoptera</taxon>
        <taxon>Endopterygota</taxon>
        <taxon>Coleoptera</taxon>
        <taxon>Polyphaga</taxon>
        <taxon>Cucujiformia</taxon>
        <taxon>Chrysomeloidea</taxon>
        <taxon>Chrysomelidae</taxon>
        <taxon>Galerucinae</taxon>
        <taxon>Alticini</taxon>
        <taxon>Psylliodes</taxon>
    </lineage>
</organism>
<keyword evidence="13" id="KW-1185">Reference proteome</keyword>
<dbReference type="PANTHER" id="PTHR31169">
    <property type="entry name" value="OS05G0300700 PROTEIN"/>
    <property type="match status" value="1"/>
</dbReference>
<evidence type="ECO:0000256" key="6">
    <source>
        <dbReference type="ARBA" id="ARBA00022843"/>
    </source>
</evidence>
<evidence type="ECO:0000256" key="1">
    <source>
        <dbReference type="ARBA" id="ARBA00004123"/>
    </source>
</evidence>
<dbReference type="EMBL" id="OV651827">
    <property type="protein sequence ID" value="CAH1103723.1"/>
    <property type="molecule type" value="Genomic_DNA"/>
</dbReference>
<reference evidence="12" key="1">
    <citation type="submission" date="2022-01" db="EMBL/GenBank/DDBJ databases">
        <authorList>
            <person name="King R."/>
        </authorList>
    </citation>
    <scope>NUCLEOTIDE SEQUENCE</scope>
</reference>
<keyword evidence="9" id="KW-0539">Nucleus</keyword>
<evidence type="ECO:0000313" key="13">
    <source>
        <dbReference type="Proteomes" id="UP001153636"/>
    </source>
</evidence>
<dbReference type="PANTHER" id="PTHR31169:SF8">
    <property type="entry name" value="ZINC-FINGER DOMAIN OF MONOAMINE-OXIDASE A REPRESSOR R1 PROTEIN"/>
    <property type="match status" value="1"/>
</dbReference>
<sequence length="453" mass="51180">MPIKIKTSFLFKNRKSRTPNKENLSKNTSLKNEEDDSPFTSPKSLKDEPRGTKRKQDFSEDSDNTSSGENSSFESEFNEDSLSDSPPIENEGLKRREENIKARDAYLASFMNDPEFAEAVEKVGIFKKKDPPLRKSIKRRKTDKNFYTSCQIPCESRKSLRLRSKEPQFTYQDLPDDSTFASLRKRKNYDSDDDLANLEEIVYKPKIKRTSSQRNSGIINFLPVEDVTDSMLKKIARRVVEKEYSIVNGTSCHQCRQKTTDTKTFCRSQGCGGVKGQFCGVCLSNRYGEDAAVALKDPNWICPPCRGICNCSFCRARAGKRPTGILVPQAIKAGHKSVKEFLDSLKGKGDYVDPFRDPNKLLGFTKDLQYAQMGGGHKEFIGTSFNLTKFTETIELFKNKLFENNAENKSGDGSNLTQDDPEALIGFTKDLNYAVMGGNRKSYIGSHSLSYEH</sequence>
<dbReference type="InterPro" id="IPR040221">
    <property type="entry name" value="CDCA7/CDA7L"/>
</dbReference>
<dbReference type="Pfam" id="PF10497">
    <property type="entry name" value="zf-4CXXC_R1"/>
    <property type="match status" value="1"/>
</dbReference>
<dbReference type="Proteomes" id="UP001153636">
    <property type="component" value="Chromosome 15"/>
</dbReference>
<dbReference type="AlphaFoldDB" id="A0A9P0CP71"/>
<evidence type="ECO:0000259" key="11">
    <source>
        <dbReference type="Pfam" id="PF10497"/>
    </source>
</evidence>
<comment type="subcellular location">
    <subcellularLocation>
        <location evidence="2">Cytoplasm</location>
    </subcellularLocation>
    <subcellularLocation>
        <location evidence="1">Nucleus</location>
    </subcellularLocation>
</comment>
<feature type="region of interest" description="Disordered" evidence="10">
    <location>
        <begin position="1"/>
        <end position="96"/>
    </location>
</feature>
<evidence type="ECO:0000256" key="5">
    <source>
        <dbReference type="ARBA" id="ARBA00022553"/>
    </source>
</evidence>
<feature type="compositionally biased region" description="Basic and acidic residues" evidence="10">
    <location>
        <begin position="44"/>
        <end position="58"/>
    </location>
</feature>
<keyword evidence="6" id="KW-0832">Ubl conjugation</keyword>
<gene>
    <name evidence="12" type="ORF">PSYICH_LOCUS4878</name>
</gene>
<name>A0A9P0CP71_9CUCU</name>
<evidence type="ECO:0000313" key="12">
    <source>
        <dbReference type="EMBL" id="CAH1103723.1"/>
    </source>
</evidence>
<feature type="compositionally biased region" description="Low complexity" evidence="10">
    <location>
        <begin position="66"/>
        <end position="75"/>
    </location>
</feature>
<evidence type="ECO:0000256" key="2">
    <source>
        <dbReference type="ARBA" id="ARBA00004496"/>
    </source>
</evidence>
<dbReference type="GO" id="GO:0006355">
    <property type="term" value="P:regulation of DNA-templated transcription"/>
    <property type="evidence" value="ECO:0007669"/>
    <property type="project" value="InterPro"/>
</dbReference>
<proteinExistence type="predicted"/>
<keyword evidence="8" id="KW-0804">Transcription</keyword>
<dbReference type="GO" id="GO:0005634">
    <property type="term" value="C:nucleus"/>
    <property type="evidence" value="ECO:0007669"/>
    <property type="project" value="UniProtKB-SubCell"/>
</dbReference>
<evidence type="ECO:0000256" key="3">
    <source>
        <dbReference type="ARBA" id="ARBA00022490"/>
    </source>
</evidence>
<dbReference type="GO" id="GO:0005737">
    <property type="term" value="C:cytoplasm"/>
    <property type="evidence" value="ECO:0007669"/>
    <property type="project" value="UniProtKB-SubCell"/>
</dbReference>
<evidence type="ECO:0000256" key="7">
    <source>
        <dbReference type="ARBA" id="ARBA00023015"/>
    </source>
</evidence>
<accession>A0A9P0CP71</accession>